<feature type="non-terminal residue" evidence="5">
    <location>
        <position position="1"/>
    </location>
</feature>
<dbReference type="Gene3D" id="3.30.1330.60">
    <property type="entry name" value="OmpA-like domain"/>
    <property type="match status" value="1"/>
</dbReference>
<accession>X0WG83</accession>
<dbReference type="EMBL" id="BARS01033115">
    <property type="protein sequence ID" value="GAG22207.1"/>
    <property type="molecule type" value="Genomic_DNA"/>
</dbReference>
<dbReference type="GO" id="GO:0009279">
    <property type="term" value="C:cell outer membrane"/>
    <property type="evidence" value="ECO:0007669"/>
    <property type="project" value="UniProtKB-SubCell"/>
</dbReference>
<evidence type="ECO:0000256" key="2">
    <source>
        <dbReference type="ARBA" id="ARBA00023136"/>
    </source>
</evidence>
<sequence>QTEFRRKQLMQPKWWAVYFATDSTDLDKGGIQVVEDIVKDIRVYKDARIFVSGHTDLAGSREYNQKLSEKRAAGVMATLIRGGIPREWIIPQAFGQERPVRLSTNIHDATNRRVDIAIEPLEVDPDKVEQN</sequence>
<reference evidence="5" key="1">
    <citation type="journal article" date="2014" name="Front. Microbiol.">
        <title>High frequency of phylogenetically diverse reductive dehalogenase-homologous genes in deep subseafloor sedimentary metagenomes.</title>
        <authorList>
            <person name="Kawai M."/>
            <person name="Futagami T."/>
            <person name="Toyoda A."/>
            <person name="Takaki Y."/>
            <person name="Nishi S."/>
            <person name="Hori S."/>
            <person name="Arai W."/>
            <person name="Tsubouchi T."/>
            <person name="Morono Y."/>
            <person name="Uchiyama I."/>
            <person name="Ito T."/>
            <person name="Fujiyama A."/>
            <person name="Inagaki F."/>
            <person name="Takami H."/>
        </authorList>
    </citation>
    <scope>NUCLEOTIDE SEQUENCE</scope>
    <source>
        <strain evidence="5">Expedition CK06-06</strain>
    </source>
</reference>
<dbReference type="PROSITE" id="PS51123">
    <property type="entry name" value="OMPA_2"/>
    <property type="match status" value="1"/>
</dbReference>
<name>X0WG83_9ZZZZ</name>
<protein>
    <recommendedName>
        <fullName evidence="4">OmpA-like domain-containing protein</fullName>
    </recommendedName>
</protein>
<evidence type="ECO:0000259" key="4">
    <source>
        <dbReference type="PROSITE" id="PS51123"/>
    </source>
</evidence>
<dbReference type="PANTHER" id="PTHR30329">
    <property type="entry name" value="STATOR ELEMENT OF FLAGELLAR MOTOR COMPLEX"/>
    <property type="match status" value="1"/>
</dbReference>
<dbReference type="AlphaFoldDB" id="X0WG83"/>
<feature type="domain" description="OmpA-like" evidence="4">
    <location>
        <begin position="6"/>
        <end position="122"/>
    </location>
</feature>
<comment type="caution">
    <text evidence="5">The sequence shown here is derived from an EMBL/GenBank/DDBJ whole genome shotgun (WGS) entry which is preliminary data.</text>
</comment>
<organism evidence="5">
    <name type="scientific">marine sediment metagenome</name>
    <dbReference type="NCBI Taxonomy" id="412755"/>
    <lineage>
        <taxon>unclassified sequences</taxon>
        <taxon>metagenomes</taxon>
        <taxon>ecological metagenomes</taxon>
    </lineage>
</organism>
<evidence type="ECO:0000256" key="3">
    <source>
        <dbReference type="ARBA" id="ARBA00023237"/>
    </source>
</evidence>
<dbReference type="PRINTS" id="PR01021">
    <property type="entry name" value="OMPADOMAIN"/>
</dbReference>
<dbReference type="InterPro" id="IPR006664">
    <property type="entry name" value="OMP_bac"/>
</dbReference>
<dbReference type="InterPro" id="IPR036737">
    <property type="entry name" value="OmpA-like_sf"/>
</dbReference>
<dbReference type="InterPro" id="IPR050330">
    <property type="entry name" value="Bact_OuterMem_StrucFunc"/>
</dbReference>
<dbReference type="PANTHER" id="PTHR30329:SF21">
    <property type="entry name" value="LIPOPROTEIN YIAD-RELATED"/>
    <property type="match status" value="1"/>
</dbReference>
<dbReference type="SUPFAM" id="SSF103088">
    <property type="entry name" value="OmpA-like"/>
    <property type="match status" value="1"/>
</dbReference>
<evidence type="ECO:0000313" key="5">
    <source>
        <dbReference type="EMBL" id="GAG22207.1"/>
    </source>
</evidence>
<evidence type="ECO:0000256" key="1">
    <source>
        <dbReference type="ARBA" id="ARBA00004442"/>
    </source>
</evidence>
<gene>
    <name evidence="5" type="ORF">S01H1_51315</name>
</gene>
<keyword evidence="2" id="KW-0472">Membrane</keyword>
<dbReference type="CDD" id="cd07185">
    <property type="entry name" value="OmpA_C-like"/>
    <property type="match status" value="1"/>
</dbReference>
<dbReference type="InterPro" id="IPR006665">
    <property type="entry name" value="OmpA-like"/>
</dbReference>
<comment type="subcellular location">
    <subcellularLocation>
        <location evidence="1">Cell outer membrane</location>
    </subcellularLocation>
</comment>
<dbReference type="Pfam" id="PF00691">
    <property type="entry name" value="OmpA"/>
    <property type="match status" value="1"/>
</dbReference>
<proteinExistence type="predicted"/>
<keyword evidence="3" id="KW-0998">Cell outer membrane</keyword>